<name>A0A1Y5S256_9RHOB</name>
<protein>
    <submittedName>
        <fullName evidence="2">Uncharacterized protein</fullName>
    </submittedName>
</protein>
<keyword evidence="1" id="KW-0472">Membrane</keyword>
<feature type="transmembrane region" description="Helical" evidence="1">
    <location>
        <begin position="46"/>
        <end position="74"/>
    </location>
</feature>
<gene>
    <name evidence="2" type="ORF">PAM7066_01132</name>
</gene>
<accession>A0A1Y5S256</accession>
<reference evidence="2 3" key="1">
    <citation type="submission" date="2017-03" db="EMBL/GenBank/DDBJ databases">
        <authorList>
            <person name="Afonso C.L."/>
            <person name="Miller P.J."/>
            <person name="Scott M.A."/>
            <person name="Spackman E."/>
            <person name="Goraichik I."/>
            <person name="Dimitrov K.M."/>
            <person name="Suarez D.L."/>
            <person name="Swayne D.E."/>
        </authorList>
    </citation>
    <scope>NUCLEOTIDE SEQUENCE [LARGE SCALE GENOMIC DNA]</scope>
    <source>
        <strain evidence="2 3">CECT 7066</strain>
    </source>
</reference>
<feature type="transmembrane region" description="Helical" evidence="1">
    <location>
        <begin position="12"/>
        <end position="34"/>
    </location>
</feature>
<organism evidence="2 3">
    <name type="scientific">Palleronia marisminoris</name>
    <dbReference type="NCBI Taxonomy" id="315423"/>
    <lineage>
        <taxon>Bacteria</taxon>
        <taxon>Pseudomonadati</taxon>
        <taxon>Pseudomonadota</taxon>
        <taxon>Alphaproteobacteria</taxon>
        <taxon>Rhodobacterales</taxon>
        <taxon>Roseobacteraceae</taxon>
        <taxon>Palleronia</taxon>
    </lineage>
</organism>
<keyword evidence="3" id="KW-1185">Reference proteome</keyword>
<sequence length="182" mass="18322">MGVATNAVVGSAFAASITGIVGSLGTAGTGAAIAGLSGAAKTSATLAWIGGIVGGGMAAGTVVLGAGALGAGIYGSIRFRRVILGYARRSEDLSEAEQRIVEAAGVLTVAIRNALAVEEHISGREVAVLSRVAVEPLLADVEAALKAGLLDDLNTFNRARLRGHVINLRSHLRRLEANADPS</sequence>
<keyword evidence="1" id="KW-0812">Transmembrane</keyword>
<dbReference type="AlphaFoldDB" id="A0A1Y5S256"/>
<proteinExistence type="predicted"/>
<dbReference type="EMBL" id="FWFV01000002">
    <property type="protein sequence ID" value="SLN28265.1"/>
    <property type="molecule type" value="Genomic_DNA"/>
</dbReference>
<evidence type="ECO:0000313" key="2">
    <source>
        <dbReference type="EMBL" id="SLN28265.1"/>
    </source>
</evidence>
<keyword evidence="1" id="KW-1133">Transmembrane helix</keyword>
<evidence type="ECO:0000313" key="3">
    <source>
        <dbReference type="Proteomes" id="UP000193870"/>
    </source>
</evidence>
<evidence type="ECO:0000256" key="1">
    <source>
        <dbReference type="SAM" id="Phobius"/>
    </source>
</evidence>
<dbReference type="Proteomes" id="UP000193870">
    <property type="component" value="Unassembled WGS sequence"/>
</dbReference>